<gene>
    <name evidence="1" type="ORF">EJA12_09620</name>
</gene>
<sequence>MRRRNGVPVLLATAHRYKGGGYYMKAWCPMCAGYHTHGGIDQSHRASHCWTDVYKRTGYYLKLDPDDPETAEIVKLYRKEQRARD</sequence>
<evidence type="ECO:0000313" key="2">
    <source>
        <dbReference type="Proteomes" id="UP000272481"/>
    </source>
</evidence>
<name>A0ABX9ZC68_9BACL</name>
<proteinExistence type="predicted"/>
<comment type="caution">
    <text evidence="1">The sequence shown here is derived from an EMBL/GenBank/DDBJ whole genome shotgun (WGS) entry which is preliminary data.</text>
</comment>
<organism evidence="1 2">
    <name type="scientific">Bhargavaea beijingensis</name>
    <dbReference type="NCBI Taxonomy" id="426756"/>
    <lineage>
        <taxon>Bacteria</taxon>
        <taxon>Bacillati</taxon>
        <taxon>Bacillota</taxon>
        <taxon>Bacilli</taxon>
        <taxon>Bacillales</taxon>
        <taxon>Caryophanaceae</taxon>
        <taxon>Bhargavaea</taxon>
    </lineage>
</organism>
<reference evidence="1 2" key="1">
    <citation type="submission" date="2018-12" db="EMBL/GenBank/DDBJ databases">
        <title>Comparitive functional genomics of dry heat resistant strains isolated from the viking spacecraft.</title>
        <authorList>
            <person name="Seuylemezian A."/>
            <person name="Vaishampayan P."/>
        </authorList>
    </citation>
    <scope>NUCLEOTIDE SEQUENCE [LARGE SCALE GENOMIC DNA]</scope>
    <source>
        <strain evidence="1 2">M6-11</strain>
    </source>
</reference>
<dbReference type="Proteomes" id="UP000272481">
    <property type="component" value="Unassembled WGS sequence"/>
</dbReference>
<dbReference type="RefSeq" id="WP_125904069.1">
    <property type="nucleotide sequence ID" value="NZ_RWGW01000013.1"/>
</dbReference>
<accession>A0ABX9ZC68</accession>
<evidence type="ECO:0000313" key="1">
    <source>
        <dbReference type="EMBL" id="RSK30965.1"/>
    </source>
</evidence>
<dbReference type="EMBL" id="RWGW01000013">
    <property type="protein sequence ID" value="RSK30965.1"/>
    <property type="molecule type" value="Genomic_DNA"/>
</dbReference>
<keyword evidence="2" id="KW-1185">Reference proteome</keyword>
<protein>
    <submittedName>
        <fullName evidence="1">Uncharacterized protein</fullName>
    </submittedName>
</protein>